<dbReference type="Pfam" id="PF14561">
    <property type="entry name" value="TPR_20"/>
    <property type="match status" value="1"/>
</dbReference>
<dbReference type="Gene3D" id="1.25.40.10">
    <property type="entry name" value="Tetratricopeptide repeat domain"/>
    <property type="match status" value="1"/>
</dbReference>
<evidence type="ECO:0008006" key="3">
    <source>
        <dbReference type="Google" id="ProtNLM"/>
    </source>
</evidence>
<dbReference type="PATRIC" id="fig|1115803.3.peg.2322"/>
<dbReference type="Proteomes" id="UP000007814">
    <property type="component" value="Unassembled WGS sequence"/>
</dbReference>
<dbReference type="EMBL" id="ALJK01000205">
    <property type="protein sequence ID" value="EJN83777.1"/>
    <property type="molecule type" value="Genomic_DNA"/>
</dbReference>
<comment type="caution">
    <text evidence="1">The sequence shown here is derived from an EMBL/GenBank/DDBJ whole genome shotgun (WGS) entry which is preliminary data.</text>
</comment>
<protein>
    <recommendedName>
        <fullName evidence="3">Co-chaperone YbbN</fullName>
    </recommendedName>
</protein>
<accession>J3F191</accession>
<name>J3F191_ACTNH</name>
<dbReference type="InterPro" id="IPR011990">
    <property type="entry name" value="TPR-like_helical_dom_sf"/>
</dbReference>
<reference evidence="1 2" key="1">
    <citation type="submission" date="2012-07" db="EMBL/GenBank/DDBJ databases">
        <authorList>
            <person name="Durkin A.S."/>
            <person name="McCorrison J."/>
            <person name="Torralba M."/>
            <person name="Gillis M."/>
            <person name="Methe B."/>
            <person name="Sutton G."/>
            <person name="Nelson K.E."/>
        </authorList>
    </citation>
    <scope>NUCLEOTIDE SEQUENCE [LARGE SCALE GENOMIC DNA]</scope>
    <source>
        <strain evidence="2">ATCC 12104 / DSM 43013 / CCUG 2238 / JCM 8349 / NCTC 10301 / Howell 279</strain>
    </source>
</reference>
<proteinExistence type="predicted"/>
<gene>
    <name evidence="1" type="ORF">HMPREF1129_1965</name>
</gene>
<evidence type="ECO:0000313" key="2">
    <source>
        <dbReference type="Proteomes" id="UP000007814"/>
    </source>
</evidence>
<sequence length="58" mass="6372">LALGDVNAALGRALEAVRTHQGEERESARLRLLELFEIIGATSPEVAQARRRLASLLY</sequence>
<organism evidence="1 2">
    <name type="scientific">Actinomyces naeslundii (strain ATCC 12104 / DSM 43013 / CCUG 2238 / JCM 8349 / NCTC 10301 / Howell 279)</name>
    <dbReference type="NCBI Taxonomy" id="1115803"/>
    <lineage>
        <taxon>Bacteria</taxon>
        <taxon>Bacillati</taxon>
        <taxon>Actinomycetota</taxon>
        <taxon>Actinomycetes</taxon>
        <taxon>Actinomycetales</taxon>
        <taxon>Actinomycetaceae</taxon>
        <taxon>Actinomyces</taxon>
    </lineage>
</organism>
<evidence type="ECO:0000313" key="1">
    <source>
        <dbReference type="EMBL" id="EJN83777.1"/>
    </source>
</evidence>
<dbReference type="AlphaFoldDB" id="J3F191"/>
<feature type="non-terminal residue" evidence="1">
    <location>
        <position position="1"/>
    </location>
</feature>
<dbReference type="RefSeq" id="WP_003785108.1">
    <property type="nucleotide sequence ID" value="NZ_ALJK01000205.1"/>
</dbReference>